<dbReference type="InterPro" id="IPR013611">
    <property type="entry name" value="Transp-assoc_OB_typ2"/>
</dbReference>
<dbReference type="Gene3D" id="3.40.50.300">
    <property type="entry name" value="P-loop containing nucleotide triphosphate hydrolases"/>
    <property type="match status" value="1"/>
</dbReference>
<dbReference type="SUPFAM" id="SSF52540">
    <property type="entry name" value="P-loop containing nucleoside triphosphate hydrolases"/>
    <property type="match status" value="1"/>
</dbReference>
<evidence type="ECO:0000313" key="7">
    <source>
        <dbReference type="Proteomes" id="UP001320715"/>
    </source>
</evidence>
<dbReference type="RefSeq" id="WP_252914188.1">
    <property type="nucleotide sequence ID" value="NZ_JAAAML010000001.1"/>
</dbReference>
<comment type="caution">
    <text evidence="6">The sequence shown here is derived from an EMBL/GenBank/DDBJ whole genome shotgun (WGS) entry which is preliminary data.</text>
</comment>
<dbReference type="Gene3D" id="2.40.50.100">
    <property type="match status" value="1"/>
</dbReference>
<keyword evidence="3" id="KW-0547">Nucleotide-binding</keyword>
<evidence type="ECO:0000256" key="3">
    <source>
        <dbReference type="ARBA" id="ARBA00022741"/>
    </source>
</evidence>
<accession>A0ABT1CK83</accession>
<dbReference type="InterPro" id="IPR008995">
    <property type="entry name" value="Mo/tungstate-bd_C_term_dom"/>
</dbReference>
<keyword evidence="7" id="KW-1185">Reference proteome</keyword>
<keyword evidence="4 6" id="KW-0067">ATP-binding</keyword>
<dbReference type="InterPro" id="IPR017871">
    <property type="entry name" value="ABC_transporter-like_CS"/>
</dbReference>
<comment type="similarity">
    <text evidence="1">Belongs to the ABC transporter superfamily.</text>
</comment>
<proteinExistence type="inferred from homology"/>
<dbReference type="EMBL" id="JAAAML010000001">
    <property type="protein sequence ID" value="MCO6406608.1"/>
    <property type="molecule type" value="Genomic_DNA"/>
</dbReference>
<dbReference type="SMART" id="SM00382">
    <property type="entry name" value="AAA"/>
    <property type="match status" value="1"/>
</dbReference>
<dbReference type="PANTHER" id="PTHR42781">
    <property type="entry name" value="SPERMIDINE/PUTRESCINE IMPORT ATP-BINDING PROTEIN POTA"/>
    <property type="match status" value="1"/>
</dbReference>
<dbReference type="Pfam" id="PF08402">
    <property type="entry name" value="TOBE_2"/>
    <property type="match status" value="1"/>
</dbReference>
<reference evidence="6 7" key="1">
    <citation type="submission" date="2020-01" db="EMBL/GenBank/DDBJ databases">
        <title>Genomes of bacteria type strains.</title>
        <authorList>
            <person name="Chen J."/>
            <person name="Zhu S."/>
            <person name="Yang J."/>
        </authorList>
    </citation>
    <scope>NUCLEOTIDE SEQUENCE [LARGE SCALE GENOMIC DNA]</scope>
    <source>
        <strain evidence="6 7">DSM 16655</strain>
    </source>
</reference>
<dbReference type="GO" id="GO:0005524">
    <property type="term" value="F:ATP binding"/>
    <property type="evidence" value="ECO:0007669"/>
    <property type="project" value="UniProtKB-KW"/>
</dbReference>
<dbReference type="PROSITE" id="PS50893">
    <property type="entry name" value="ABC_TRANSPORTER_2"/>
    <property type="match status" value="1"/>
</dbReference>
<protein>
    <submittedName>
        <fullName evidence="6">ATP-binding cassette domain-containing protein</fullName>
    </submittedName>
</protein>
<evidence type="ECO:0000256" key="4">
    <source>
        <dbReference type="ARBA" id="ARBA00022840"/>
    </source>
</evidence>
<name>A0ABT1CK83_9HYPH</name>
<dbReference type="InterPro" id="IPR027417">
    <property type="entry name" value="P-loop_NTPase"/>
</dbReference>
<evidence type="ECO:0000256" key="2">
    <source>
        <dbReference type="ARBA" id="ARBA00022448"/>
    </source>
</evidence>
<gene>
    <name evidence="6" type="ORF">GTW23_00360</name>
</gene>
<dbReference type="PANTHER" id="PTHR42781:SF4">
    <property type="entry name" value="SPERMIDINE_PUTRESCINE IMPORT ATP-BINDING PROTEIN POTA"/>
    <property type="match status" value="1"/>
</dbReference>
<keyword evidence="2" id="KW-0813">Transport</keyword>
<dbReference type="InterPro" id="IPR003593">
    <property type="entry name" value="AAA+_ATPase"/>
</dbReference>
<dbReference type="InterPro" id="IPR003439">
    <property type="entry name" value="ABC_transporter-like_ATP-bd"/>
</dbReference>
<evidence type="ECO:0000259" key="5">
    <source>
        <dbReference type="PROSITE" id="PS50893"/>
    </source>
</evidence>
<feature type="domain" description="ABC transporter" evidence="5">
    <location>
        <begin position="4"/>
        <end position="234"/>
    </location>
</feature>
<evidence type="ECO:0000313" key="6">
    <source>
        <dbReference type="EMBL" id="MCO6406608.1"/>
    </source>
</evidence>
<dbReference type="InterPro" id="IPR050093">
    <property type="entry name" value="ABC_SmlMolc_Importer"/>
</dbReference>
<dbReference type="PROSITE" id="PS00211">
    <property type="entry name" value="ABC_TRANSPORTER_1"/>
    <property type="match status" value="1"/>
</dbReference>
<dbReference type="Proteomes" id="UP001320715">
    <property type="component" value="Unassembled WGS sequence"/>
</dbReference>
<dbReference type="SUPFAM" id="SSF50331">
    <property type="entry name" value="MOP-like"/>
    <property type="match status" value="1"/>
</dbReference>
<organism evidence="6 7">
    <name type="scientific">Hoeflea alexandrii</name>
    <dbReference type="NCBI Taxonomy" id="288436"/>
    <lineage>
        <taxon>Bacteria</taxon>
        <taxon>Pseudomonadati</taxon>
        <taxon>Pseudomonadota</taxon>
        <taxon>Alphaproteobacteria</taxon>
        <taxon>Hyphomicrobiales</taxon>
        <taxon>Rhizobiaceae</taxon>
        <taxon>Hoeflea</taxon>
    </lineage>
</organism>
<sequence>MSAVSLSNIVKRFGDYTAVHQMSLDIEEGSFVTLLGPSGCGKTTTLRMIAGLLDPSEGEIAIKGKRVNDVPIHKRNLGLVFQNYALFPHKTVADNVAFGLNYRNVGKEEARRKVAEALELVQLPDLGARYPKELSGGQQQRIALARAIVIEPDVLLLDEPLSALDANLREDMRVELKRIQQSIGVTTVFVTHDQTEALAMSDQIIVMSEGRVEQIGAPEEVYNTPATEFVAQFLGASNLLSAKCTAVEGGEIELDLPSFPRIVIPGERAPGVAGTGPVRLVIRAEKLHLHPAGSTAEGMLNVDAIVENVDYQGQSARYFLRVGDHQMQAINMIEDHPFAAGAKVALRFRAKDCAALPVETNP</sequence>
<dbReference type="Pfam" id="PF00005">
    <property type="entry name" value="ABC_tran"/>
    <property type="match status" value="1"/>
</dbReference>
<evidence type="ECO:0000256" key="1">
    <source>
        <dbReference type="ARBA" id="ARBA00005417"/>
    </source>
</evidence>